<reference evidence="1 2" key="1">
    <citation type="submission" date="2018-01" db="EMBL/GenBank/DDBJ databases">
        <authorList>
            <person name="Gaut B.S."/>
            <person name="Morton B.R."/>
            <person name="Clegg M.T."/>
            <person name="Duvall M.R."/>
        </authorList>
    </citation>
    <scope>NUCLEOTIDE SEQUENCE [LARGE SCALE GENOMIC DNA]</scope>
    <source>
        <strain evidence="1">Cupriavidus taiwanensis LMG 19425</strain>
        <plasmid evidence="2">Plasmid ii</plasmid>
    </source>
</reference>
<name>A0A375IIA8_9BURK</name>
<keyword evidence="1" id="KW-0614">Plasmid</keyword>
<organism evidence="1 2">
    <name type="scientific">Cupriavidus taiwanensis</name>
    <dbReference type="NCBI Taxonomy" id="164546"/>
    <lineage>
        <taxon>Bacteria</taxon>
        <taxon>Pseudomonadati</taxon>
        <taxon>Pseudomonadota</taxon>
        <taxon>Betaproteobacteria</taxon>
        <taxon>Burkholderiales</taxon>
        <taxon>Burkholderiaceae</taxon>
        <taxon>Cupriavidus</taxon>
    </lineage>
</organism>
<accession>A0A375IIA8</accession>
<proteinExistence type="predicted"/>
<dbReference type="AlphaFoldDB" id="A0A375IIA8"/>
<evidence type="ECO:0000313" key="2">
    <source>
        <dbReference type="Proteomes" id="UP000255505"/>
    </source>
</evidence>
<protein>
    <submittedName>
        <fullName evidence="1">Uncharacterized protein</fullName>
    </submittedName>
</protein>
<geneLocation type="plasmid" evidence="1">
    <name>II</name>
</geneLocation>
<evidence type="ECO:0000313" key="1">
    <source>
        <dbReference type="EMBL" id="SPK74496.1"/>
    </source>
</evidence>
<dbReference type="EMBL" id="LT991977">
    <property type="protein sequence ID" value="SPK74496.1"/>
    <property type="molecule type" value="Genomic_DNA"/>
</dbReference>
<sequence length="62" mass="6900">MKNARHGAWRALSLLAGALFPDIRRPCQTAPDTWGRGTALTLILPTSGERHAWQEYPCRADP</sequence>
<gene>
    <name evidence="1" type="ORF">CT19425_MP20206</name>
</gene>
<dbReference type="Proteomes" id="UP000255505">
    <property type="component" value="Plasmid II"/>
</dbReference>